<feature type="compositionally biased region" description="Basic and acidic residues" evidence="1">
    <location>
        <begin position="11"/>
        <end position="34"/>
    </location>
</feature>
<reference evidence="2 3" key="1">
    <citation type="journal article" date="2019" name="Commun. Biol.">
        <title>The bagworm genome reveals a unique fibroin gene that provides high tensile strength.</title>
        <authorList>
            <person name="Kono N."/>
            <person name="Nakamura H."/>
            <person name="Ohtoshi R."/>
            <person name="Tomita M."/>
            <person name="Numata K."/>
            <person name="Arakawa K."/>
        </authorList>
    </citation>
    <scope>NUCLEOTIDE SEQUENCE [LARGE SCALE GENOMIC DNA]</scope>
</reference>
<evidence type="ECO:0000313" key="3">
    <source>
        <dbReference type="Proteomes" id="UP000299102"/>
    </source>
</evidence>
<sequence>MSYGARSINLRQDRHACVSERGRRCEDGGRERGGGGHRRSRAGGAGLNIAGPASARPHPARAPPAAATSTGREPRHEGEPTAVTAKAFERDRRGQGEHDNFTSYSLSLDIRRDLSIESYKLLQ</sequence>
<feature type="compositionally biased region" description="Low complexity" evidence="1">
    <location>
        <begin position="50"/>
        <end position="71"/>
    </location>
</feature>
<protein>
    <submittedName>
        <fullName evidence="2">Uncharacterized protein</fullName>
    </submittedName>
</protein>
<comment type="caution">
    <text evidence="2">The sequence shown here is derived from an EMBL/GenBank/DDBJ whole genome shotgun (WGS) entry which is preliminary data.</text>
</comment>
<accession>A0A4C1TE21</accession>
<gene>
    <name evidence="2" type="ORF">EVAR_77772_1</name>
</gene>
<name>A0A4C1TE21_EUMVA</name>
<keyword evidence="3" id="KW-1185">Reference proteome</keyword>
<dbReference type="EMBL" id="BGZK01000047">
    <property type="protein sequence ID" value="GBP11647.1"/>
    <property type="molecule type" value="Genomic_DNA"/>
</dbReference>
<proteinExistence type="predicted"/>
<feature type="region of interest" description="Disordered" evidence="1">
    <location>
        <begin position="1"/>
        <end position="102"/>
    </location>
</feature>
<organism evidence="2 3">
    <name type="scientific">Eumeta variegata</name>
    <name type="common">Bagworm moth</name>
    <name type="synonym">Eumeta japonica</name>
    <dbReference type="NCBI Taxonomy" id="151549"/>
    <lineage>
        <taxon>Eukaryota</taxon>
        <taxon>Metazoa</taxon>
        <taxon>Ecdysozoa</taxon>
        <taxon>Arthropoda</taxon>
        <taxon>Hexapoda</taxon>
        <taxon>Insecta</taxon>
        <taxon>Pterygota</taxon>
        <taxon>Neoptera</taxon>
        <taxon>Endopterygota</taxon>
        <taxon>Lepidoptera</taxon>
        <taxon>Glossata</taxon>
        <taxon>Ditrysia</taxon>
        <taxon>Tineoidea</taxon>
        <taxon>Psychidae</taxon>
        <taxon>Oiketicinae</taxon>
        <taxon>Eumeta</taxon>
    </lineage>
</organism>
<dbReference type="Proteomes" id="UP000299102">
    <property type="component" value="Unassembled WGS sequence"/>
</dbReference>
<evidence type="ECO:0000313" key="2">
    <source>
        <dbReference type="EMBL" id="GBP11647.1"/>
    </source>
</evidence>
<dbReference type="AlphaFoldDB" id="A0A4C1TE21"/>
<evidence type="ECO:0000256" key="1">
    <source>
        <dbReference type="SAM" id="MobiDB-lite"/>
    </source>
</evidence>
<feature type="compositionally biased region" description="Basic and acidic residues" evidence="1">
    <location>
        <begin position="87"/>
        <end position="100"/>
    </location>
</feature>